<dbReference type="EMBL" id="WNLP01000004">
    <property type="protein sequence ID" value="MUH59685.1"/>
    <property type="molecule type" value="Genomic_DNA"/>
</dbReference>
<keyword evidence="1" id="KW-0812">Transmembrane</keyword>
<feature type="transmembrane region" description="Helical" evidence="1">
    <location>
        <begin position="165"/>
        <end position="186"/>
    </location>
</feature>
<dbReference type="Proteomes" id="UP000487882">
    <property type="component" value="Unassembled WGS sequence"/>
</dbReference>
<dbReference type="RefSeq" id="WP_155588644.1">
    <property type="nucleotide sequence ID" value="NZ_WNLP01000004.1"/>
</dbReference>
<keyword evidence="1" id="KW-1133">Transmembrane helix</keyword>
<evidence type="ECO:0000256" key="1">
    <source>
        <dbReference type="SAM" id="Phobius"/>
    </source>
</evidence>
<reference evidence="2 3" key="1">
    <citation type="submission" date="2019-09" db="EMBL/GenBank/DDBJ databases">
        <title>Bifidobacterium canis sp. nov., isolated from the digestive tract of German Shepherd dog puppy.</title>
        <authorList>
            <person name="Bunesova V."/>
        </authorList>
    </citation>
    <scope>NUCLEOTIDE SEQUENCE [LARGE SCALE GENOMIC DNA]</scope>
    <source>
        <strain evidence="2 3">GSD1FS</strain>
    </source>
</reference>
<evidence type="ECO:0000313" key="2">
    <source>
        <dbReference type="EMBL" id="MUH59685.1"/>
    </source>
</evidence>
<evidence type="ECO:0000313" key="3">
    <source>
        <dbReference type="Proteomes" id="UP000487882"/>
    </source>
</evidence>
<organism evidence="2 3">
    <name type="scientific">Bifidobacterium canis</name>
    <dbReference type="NCBI Taxonomy" id="2610880"/>
    <lineage>
        <taxon>Bacteria</taxon>
        <taxon>Bacillati</taxon>
        <taxon>Actinomycetota</taxon>
        <taxon>Actinomycetes</taxon>
        <taxon>Bifidobacteriales</taxon>
        <taxon>Bifidobacteriaceae</taxon>
        <taxon>Bifidobacterium</taxon>
    </lineage>
</organism>
<proteinExistence type="predicted"/>
<protein>
    <submittedName>
        <fullName evidence="2">Actin</fullName>
    </submittedName>
</protein>
<gene>
    <name evidence="2" type="ORF">GSD1FS_1022</name>
</gene>
<feature type="transmembrane region" description="Helical" evidence="1">
    <location>
        <begin position="198"/>
        <end position="221"/>
    </location>
</feature>
<comment type="caution">
    <text evidence="2">The sequence shown here is derived from an EMBL/GenBank/DDBJ whole genome shotgun (WGS) entry which is preliminary data.</text>
</comment>
<dbReference type="AlphaFoldDB" id="A0A7K1J5E8"/>
<keyword evidence="1" id="KW-0472">Membrane</keyword>
<feature type="transmembrane region" description="Helical" evidence="1">
    <location>
        <begin position="139"/>
        <end position="159"/>
    </location>
</feature>
<accession>A0A7K1J5E8</accession>
<name>A0A7K1J5E8_9BIFI</name>
<sequence>MSDTASTATPLIPAARQSFNAPISETYSALTQIIDFSVAFDLISRNDADRSVSFALPEMNGTFVARVQDGADDTSSVVVIEAPVGSGDISVQCSRLYRELQEQLSVQHAVLSPEGQHQTAQQRFLHGLLADNHGPKSQLATWTMYMSVFFLLISLVSFTEDHTEWGVSIVGIVAMLSLSAASIFVTGPRGKVSGRQHALIAAAISIVASVLILVAEIIVQIRFGA</sequence>
<keyword evidence="3" id="KW-1185">Reference proteome</keyword>